<feature type="region of interest" description="Disordered" evidence="1">
    <location>
        <begin position="22"/>
        <end position="41"/>
    </location>
</feature>
<evidence type="ECO:0000313" key="4">
    <source>
        <dbReference type="Proteomes" id="UP000051936"/>
    </source>
</evidence>
<dbReference type="STRING" id="989370.AOQ71_30300"/>
<evidence type="ECO:0000313" key="3">
    <source>
        <dbReference type="EMBL" id="KRQ03732.1"/>
    </source>
</evidence>
<proteinExistence type="predicted"/>
<organism evidence="3 4">
    <name type="scientific">Bradyrhizobium manausense</name>
    <dbReference type="NCBI Taxonomy" id="989370"/>
    <lineage>
        <taxon>Bacteria</taxon>
        <taxon>Pseudomonadati</taxon>
        <taxon>Pseudomonadota</taxon>
        <taxon>Alphaproteobacteria</taxon>
        <taxon>Hyphomicrobiales</taxon>
        <taxon>Nitrobacteraceae</taxon>
        <taxon>Bradyrhizobium</taxon>
    </lineage>
</organism>
<dbReference type="AlphaFoldDB" id="A0A0R3D841"/>
<dbReference type="Proteomes" id="UP000051936">
    <property type="component" value="Unassembled WGS sequence"/>
</dbReference>
<comment type="caution">
    <text evidence="3">The sequence shown here is derived from an EMBL/GenBank/DDBJ whole genome shotgun (WGS) entry which is preliminary data.</text>
</comment>
<feature type="signal peptide" evidence="2">
    <location>
        <begin position="1"/>
        <end position="18"/>
    </location>
</feature>
<evidence type="ECO:0000256" key="1">
    <source>
        <dbReference type="SAM" id="MobiDB-lite"/>
    </source>
</evidence>
<sequence>MRALLILASLAMTQAAGAETLRLPPTDQAQSAKTLPLKGTSGTAKANACAAYGQGFTMVEGTCVKIGGAVRLDTTVRH</sequence>
<reference evidence="3 4" key="1">
    <citation type="submission" date="2015-09" db="EMBL/GenBank/DDBJ databases">
        <title>Draft Genome Sequence of Bradyrhizobium manausense Strain BR 3351T, a Novel Symbiotic Nitrogen-Fixing Alphaproteobacterium Isolated from Brazilian Amazon Rain Forest.</title>
        <authorList>
            <person name="De Araujo J.L."/>
            <person name="Zilli J.E."/>
        </authorList>
    </citation>
    <scope>NUCLEOTIDE SEQUENCE [LARGE SCALE GENOMIC DNA]</scope>
    <source>
        <strain evidence="3 4">BR3351</strain>
    </source>
</reference>
<keyword evidence="2" id="KW-0732">Signal</keyword>
<feature type="chain" id="PRO_5035737315" evidence="2">
    <location>
        <begin position="19"/>
        <end position="78"/>
    </location>
</feature>
<dbReference type="EMBL" id="LJYG01000108">
    <property type="protein sequence ID" value="KRQ03732.1"/>
    <property type="molecule type" value="Genomic_DNA"/>
</dbReference>
<evidence type="ECO:0000256" key="2">
    <source>
        <dbReference type="SAM" id="SignalP"/>
    </source>
</evidence>
<dbReference type="RefSeq" id="WP_057756623.1">
    <property type="nucleotide sequence ID" value="NZ_LJYG01000108.1"/>
</dbReference>
<gene>
    <name evidence="3" type="ORF">AOQ71_30300</name>
</gene>
<dbReference type="OrthoDB" id="8255413at2"/>
<keyword evidence="4" id="KW-1185">Reference proteome</keyword>
<accession>A0A0R3D841</accession>
<name>A0A0R3D841_9BRAD</name>
<protein>
    <submittedName>
        <fullName evidence="3">Uncharacterized protein</fullName>
    </submittedName>
</protein>